<sequence length="72" mass="7178">MTSNTSDSSQLSSNPDAFEGAGVEVPTSESGTEKSGGLGSDGTIPPHPNGIAAGHSDTASNFNPEEDEDADV</sequence>
<gene>
    <name evidence="2" type="ORF">FHS07_003243</name>
</gene>
<protein>
    <submittedName>
        <fullName evidence="2">Uncharacterized protein</fullName>
    </submittedName>
</protein>
<dbReference type="Proteomes" id="UP000543579">
    <property type="component" value="Unassembled WGS sequence"/>
</dbReference>
<dbReference type="AlphaFoldDB" id="A0A7W5CKU4"/>
<dbReference type="RefSeq" id="WP_183420895.1">
    <property type="nucleotide sequence ID" value="NZ_JACHXY010000005.1"/>
</dbReference>
<feature type="region of interest" description="Disordered" evidence="1">
    <location>
        <begin position="1"/>
        <end position="72"/>
    </location>
</feature>
<dbReference type="EMBL" id="JACHXY010000005">
    <property type="protein sequence ID" value="MBB3159508.1"/>
    <property type="molecule type" value="Genomic_DNA"/>
</dbReference>
<organism evidence="2 3">
    <name type="scientific">Microbacterium proteolyticum</name>
    <dbReference type="NCBI Taxonomy" id="1572644"/>
    <lineage>
        <taxon>Bacteria</taxon>
        <taxon>Bacillati</taxon>
        <taxon>Actinomycetota</taxon>
        <taxon>Actinomycetes</taxon>
        <taxon>Micrococcales</taxon>
        <taxon>Microbacteriaceae</taxon>
        <taxon>Microbacterium</taxon>
    </lineage>
</organism>
<accession>A0A7W5CKU4</accession>
<feature type="compositionally biased region" description="Low complexity" evidence="1">
    <location>
        <begin position="1"/>
        <end position="14"/>
    </location>
</feature>
<reference evidence="2 3" key="1">
    <citation type="submission" date="2020-08" db="EMBL/GenBank/DDBJ databases">
        <title>Genomic Encyclopedia of Type Strains, Phase III (KMG-III): the genomes of soil and plant-associated and newly described type strains.</title>
        <authorList>
            <person name="Whitman W."/>
        </authorList>
    </citation>
    <scope>NUCLEOTIDE SEQUENCE [LARGE SCALE GENOMIC DNA]</scope>
    <source>
        <strain evidence="2 3">CECT 8356</strain>
    </source>
</reference>
<comment type="caution">
    <text evidence="2">The sequence shown here is derived from an EMBL/GenBank/DDBJ whole genome shotgun (WGS) entry which is preliminary data.</text>
</comment>
<proteinExistence type="predicted"/>
<evidence type="ECO:0000256" key="1">
    <source>
        <dbReference type="SAM" id="MobiDB-lite"/>
    </source>
</evidence>
<evidence type="ECO:0000313" key="2">
    <source>
        <dbReference type="EMBL" id="MBB3159508.1"/>
    </source>
</evidence>
<evidence type="ECO:0000313" key="3">
    <source>
        <dbReference type="Proteomes" id="UP000543579"/>
    </source>
</evidence>
<name>A0A7W5CKU4_9MICO</name>